<dbReference type="OrthoDB" id="5181063at2"/>
<evidence type="ECO:0000259" key="1">
    <source>
        <dbReference type="SMART" id="SM00909"/>
    </source>
</evidence>
<dbReference type="Proteomes" id="UP000292274">
    <property type="component" value="Unassembled WGS sequence"/>
</dbReference>
<evidence type="ECO:0000313" key="3">
    <source>
        <dbReference type="Proteomes" id="UP000292274"/>
    </source>
</evidence>
<reference evidence="2 3" key="1">
    <citation type="submission" date="2019-02" db="EMBL/GenBank/DDBJ databases">
        <title>Jishengella sp. nov., isolated from a root of Zingiber montanum.</title>
        <authorList>
            <person name="Kuncharoen N."/>
            <person name="Kudo T."/>
            <person name="Masahiro Y."/>
            <person name="Ohkuma M."/>
            <person name="Tanasupawat S."/>
        </authorList>
    </citation>
    <scope>NUCLEOTIDE SEQUENCE [LARGE SCALE GENOMIC DNA]</scope>
    <source>
        <strain evidence="2 3">PLAI 1-1</strain>
    </source>
</reference>
<evidence type="ECO:0000313" key="2">
    <source>
        <dbReference type="EMBL" id="TCC00556.1"/>
    </source>
</evidence>
<dbReference type="SMART" id="SM00909">
    <property type="entry name" value="Germane"/>
    <property type="match status" value="1"/>
</dbReference>
<feature type="domain" description="GerMN" evidence="1">
    <location>
        <begin position="81"/>
        <end position="170"/>
    </location>
</feature>
<dbReference type="AlphaFoldDB" id="A0A4V2LXI7"/>
<proteinExistence type="predicted"/>
<name>A0A4V2LXI7_9ACTN</name>
<dbReference type="EMBL" id="SJJR01000001">
    <property type="protein sequence ID" value="TCC00556.1"/>
    <property type="molecule type" value="Genomic_DNA"/>
</dbReference>
<dbReference type="PROSITE" id="PS51257">
    <property type="entry name" value="PROKAR_LIPOPROTEIN"/>
    <property type="match status" value="1"/>
</dbReference>
<dbReference type="InterPro" id="IPR019606">
    <property type="entry name" value="GerMN"/>
</dbReference>
<keyword evidence="3" id="KW-1185">Reference proteome</keyword>
<sequence length="192" mass="19985">MTVTRAGHGAVAAVLLALVAACGVPGEDRPRTVTPPPGPFPYTATAAPTTAETGAVTEVLYFARDDRLVPVIRRIDELPTAAAQLRDLLAGPTHPERDDGLTSALPGALSNALVELVDGQARVTVTPAAADTGRIDEMLAYGQIVCTLTARTDVNAVIFLRDGAPLSVPRGDHSLSPDPLTMADYAVLISLR</sequence>
<accession>A0A4V2LXI7</accession>
<organism evidence="2 3">
    <name type="scientific">Micromonospora zingiberis</name>
    <dbReference type="NCBI Taxonomy" id="2053011"/>
    <lineage>
        <taxon>Bacteria</taxon>
        <taxon>Bacillati</taxon>
        <taxon>Actinomycetota</taxon>
        <taxon>Actinomycetes</taxon>
        <taxon>Micromonosporales</taxon>
        <taxon>Micromonosporaceae</taxon>
        <taxon>Micromonospora</taxon>
    </lineage>
</organism>
<comment type="caution">
    <text evidence="2">The sequence shown here is derived from an EMBL/GenBank/DDBJ whole genome shotgun (WGS) entry which is preliminary data.</text>
</comment>
<gene>
    <name evidence="2" type="ORF">E0H26_02425</name>
</gene>
<protein>
    <recommendedName>
        <fullName evidence="1">GerMN domain-containing protein</fullName>
    </recommendedName>
</protein>
<dbReference type="Pfam" id="PF10646">
    <property type="entry name" value="Germane"/>
    <property type="match status" value="1"/>
</dbReference>
<dbReference type="RefSeq" id="WP_131300251.1">
    <property type="nucleotide sequence ID" value="NZ_SJJR01000001.1"/>
</dbReference>